<proteinExistence type="predicted"/>
<dbReference type="AlphaFoldDB" id="W9DZ84"/>
<accession>W9DZ84</accession>
<organism evidence="1 2">
    <name type="scientific">Actinospica robiniae DSM 44927</name>
    <dbReference type="NCBI Taxonomy" id="479430"/>
    <lineage>
        <taxon>Bacteria</taxon>
        <taxon>Bacillati</taxon>
        <taxon>Actinomycetota</taxon>
        <taxon>Actinomycetes</taxon>
        <taxon>Catenulisporales</taxon>
        <taxon>Actinospicaceae</taxon>
        <taxon>Actinospica</taxon>
    </lineage>
</organism>
<reference evidence="1 2" key="1">
    <citation type="submission" date="2013-08" db="EMBL/GenBank/DDBJ databases">
        <authorList>
            <consortium name="DOE Joint Genome Institute"/>
            <person name="Eisen J."/>
            <person name="Huntemann M."/>
            <person name="Han J."/>
            <person name="Chen A."/>
            <person name="Kyrpides N."/>
            <person name="Mavromatis K."/>
            <person name="Markowitz V."/>
            <person name="Palaniappan K."/>
            <person name="Ivanova N."/>
            <person name="Schaumberg A."/>
            <person name="Pati A."/>
            <person name="Liolios K."/>
            <person name="Nordberg H.P."/>
            <person name="Cantor M.N."/>
            <person name="Hua S.X."/>
            <person name="Woyke T."/>
        </authorList>
    </citation>
    <scope>NUCLEOTIDE SEQUENCE [LARGE SCALE GENOMIC DNA]</scope>
    <source>
        <strain evidence="1 2">DSM 44927</strain>
    </source>
</reference>
<keyword evidence="2" id="KW-1185">Reference proteome</keyword>
<evidence type="ECO:0000313" key="1">
    <source>
        <dbReference type="EMBL" id="ETA71118.1"/>
    </source>
</evidence>
<name>W9DZ84_9ACTN</name>
<comment type="caution">
    <text evidence="1">The sequence shown here is derived from an EMBL/GenBank/DDBJ whole genome shotgun (WGS) entry which is preliminary data.</text>
</comment>
<dbReference type="HOGENOM" id="CLU_166910_0_0_11"/>
<evidence type="ECO:0000313" key="2">
    <source>
        <dbReference type="Proteomes" id="UP000019485"/>
    </source>
</evidence>
<sequence length="125" mass="13404">MGDGTLQGWWGGGLFHVRGEGFEAGFALGSAEGVENVENVENVDVFVRRSDGSEWTATVFTLAEVHRLMDRWAESGEAQAGAYFWCSDGLIVRDAGVAAMVEVLAGLVASDDARTILRPVAEEPE</sequence>
<dbReference type="OrthoDB" id="3394231at2"/>
<dbReference type="EMBL" id="AZAN01000001">
    <property type="protein sequence ID" value="ETA71118.1"/>
    <property type="molecule type" value="Genomic_DNA"/>
</dbReference>
<dbReference type="RefSeq" id="WP_034260442.1">
    <property type="nucleotide sequence ID" value="NZ_KI632511.1"/>
</dbReference>
<gene>
    <name evidence="1" type="ORF">ActroDRAFT_0143</name>
</gene>
<protein>
    <submittedName>
        <fullName evidence="1">Uncharacterized protein</fullName>
    </submittedName>
</protein>
<dbReference type="Proteomes" id="UP000019485">
    <property type="component" value="Unassembled WGS sequence"/>
</dbReference>